<organism evidence="2 3">
    <name type="scientific">Saccharopolyspora thermophila</name>
    <dbReference type="NCBI Taxonomy" id="89367"/>
    <lineage>
        <taxon>Bacteria</taxon>
        <taxon>Bacillati</taxon>
        <taxon>Actinomycetota</taxon>
        <taxon>Actinomycetes</taxon>
        <taxon>Pseudonocardiales</taxon>
        <taxon>Pseudonocardiaceae</taxon>
        <taxon>Saccharopolyspora</taxon>
    </lineage>
</organism>
<protein>
    <submittedName>
        <fullName evidence="2">Uncharacterized protein</fullName>
    </submittedName>
</protein>
<sequence length="104" mass="11302">MPLRVGEVAPAQRTLERLGGGATQDLRVVHRHSAHLPVGRVPGNAAKTFDIRKFGHAPRLPRAVARAARRRPAIIGMGDIRVPPHALVLCARLVLRHRRVPGSA</sequence>
<evidence type="ECO:0000313" key="2">
    <source>
        <dbReference type="EMBL" id="GGI96559.1"/>
    </source>
</evidence>
<dbReference type="Proteomes" id="UP001500220">
    <property type="component" value="Unassembled WGS sequence"/>
</dbReference>
<accession>A0A917K127</accession>
<evidence type="ECO:0000313" key="3">
    <source>
        <dbReference type="Proteomes" id="UP000597989"/>
    </source>
</evidence>
<comment type="caution">
    <text evidence="2">The sequence shown here is derived from an EMBL/GenBank/DDBJ whole genome shotgun (WGS) entry which is preliminary data.</text>
</comment>
<evidence type="ECO:0000313" key="1">
    <source>
        <dbReference type="EMBL" id="GAA0541402.1"/>
    </source>
</evidence>
<evidence type="ECO:0000313" key="4">
    <source>
        <dbReference type="Proteomes" id="UP001500220"/>
    </source>
</evidence>
<proteinExistence type="predicted"/>
<reference evidence="1" key="4">
    <citation type="submission" date="2023-12" db="EMBL/GenBank/DDBJ databases">
        <authorList>
            <person name="Sun Q."/>
            <person name="Inoue M."/>
        </authorList>
    </citation>
    <scope>NUCLEOTIDE SEQUENCE</scope>
    <source>
        <strain evidence="1">JCM 10664</strain>
    </source>
</reference>
<dbReference type="EMBL" id="BMMT01000014">
    <property type="protein sequence ID" value="GGI96559.1"/>
    <property type="molecule type" value="Genomic_DNA"/>
</dbReference>
<reference evidence="2 3" key="1">
    <citation type="journal article" date="2014" name="Int. J. Syst. Evol. Microbiol.">
        <title>Complete genome sequence of Corynebacterium casei LMG S-19264T (=DSM 44701T), isolated from a smear-ripened cheese.</title>
        <authorList>
            <consortium name="US DOE Joint Genome Institute (JGI-PGF)"/>
            <person name="Walter F."/>
            <person name="Albersmeier A."/>
            <person name="Kalinowski J."/>
            <person name="Ruckert C."/>
        </authorList>
    </citation>
    <scope>NUCLEOTIDE SEQUENCE [LARGE SCALE GENOMIC DNA]</scope>
    <source>
        <strain evidence="2 3">CGMCC 4.7206</strain>
    </source>
</reference>
<reference evidence="1 4" key="2">
    <citation type="journal article" date="2019" name="Int. J. Syst. Evol. Microbiol.">
        <title>The Global Catalogue of Microorganisms (GCM) 10K type strain sequencing project: providing services to taxonomists for standard genome sequencing and annotation.</title>
        <authorList>
            <consortium name="The Broad Institute Genomics Platform"/>
            <consortium name="The Broad Institute Genome Sequencing Center for Infectious Disease"/>
            <person name="Wu L."/>
            <person name="Ma J."/>
        </authorList>
    </citation>
    <scope>NUCLEOTIDE SEQUENCE [LARGE SCALE GENOMIC DNA]</scope>
    <source>
        <strain evidence="1 4">JCM 10664</strain>
    </source>
</reference>
<dbReference type="EMBL" id="BAAAHC010000028">
    <property type="protein sequence ID" value="GAA0541402.1"/>
    <property type="molecule type" value="Genomic_DNA"/>
</dbReference>
<dbReference type="AlphaFoldDB" id="A0A917K127"/>
<dbReference type="Proteomes" id="UP000597989">
    <property type="component" value="Unassembled WGS sequence"/>
</dbReference>
<keyword evidence="4" id="KW-1185">Reference proteome</keyword>
<name>A0A917K127_9PSEU</name>
<reference evidence="2" key="3">
    <citation type="submission" date="2020-09" db="EMBL/GenBank/DDBJ databases">
        <authorList>
            <person name="Sun Q."/>
            <person name="Zhou Y."/>
        </authorList>
    </citation>
    <scope>NUCLEOTIDE SEQUENCE</scope>
    <source>
        <strain evidence="2">CGMCC 4.7206</strain>
    </source>
</reference>
<gene>
    <name evidence="1" type="ORF">GCM10009545_49920</name>
    <name evidence="2" type="ORF">GCM10011581_37160</name>
</gene>